<reference evidence="2 3" key="1">
    <citation type="submission" date="2015-06" db="EMBL/GenBank/DDBJ databases">
        <title>A Comprehensive Approach to Explore the Metabolic and Phylogenetic Diversity of Bacterial Steroid Degradation in the Environment: Testosterone as an Example.</title>
        <authorList>
            <person name="Yang F.-C."/>
            <person name="Chen Y.-L."/>
            <person name="Yu C.-P."/>
            <person name="Tang S.-L."/>
            <person name="Wang P.-H."/>
            <person name="Ismail W."/>
            <person name="Wang C.-H."/>
            <person name="Yang C.-Y."/>
            <person name="Chiang Y.-R."/>
        </authorList>
    </citation>
    <scope>NUCLEOTIDE SEQUENCE [LARGE SCALE GENOMIC DNA]</scope>
    <source>
        <strain evidence="2 3">DSM 18526</strain>
    </source>
</reference>
<evidence type="ECO:0000259" key="1">
    <source>
        <dbReference type="Pfam" id="PF13338"/>
    </source>
</evidence>
<evidence type="ECO:0000313" key="3">
    <source>
        <dbReference type="Proteomes" id="UP000070250"/>
    </source>
</evidence>
<organism evidence="2 3">
    <name type="scientific">Steroidobacter denitrificans</name>
    <dbReference type="NCBI Taxonomy" id="465721"/>
    <lineage>
        <taxon>Bacteria</taxon>
        <taxon>Pseudomonadati</taxon>
        <taxon>Pseudomonadota</taxon>
        <taxon>Gammaproteobacteria</taxon>
        <taxon>Steroidobacterales</taxon>
        <taxon>Steroidobacteraceae</taxon>
        <taxon>Steroidobacter</taxon>
    </lineage>
</organism>
<dbReference type="Proteomes" id="UP000070250">
    <property type="component" value="Chromosome"/>
</dbReference>
<feature type="domain" description="AbiEi antitoxin N-terminal" evidence="1">
    <location>
        <begin position="9"/>
        <end position="55"/>
    </location>
</feature>
<accession>A0A127FDJ5</accession>
<name>A0A127FDJ5_STEDE</name>
<dbReference type="KEGG" id="sdf:ACG33_11455"/>
<dbReference type="STRING" id="465721.ACG33_11455"/>
<evidence type="ECO:0000313" key="2">
    <source>
        <dbReference type="EMBL" id="AMN47705.1"/>
    </source>
</evidence>
<gene>
    <name evidence="2" type="ORF">ACG33_11455</name>
</gene>
<sequence>MKTRDLNTALRIFREKGGTLRTRDLIKLGVHTDALYALRDSGRVTELGRGLYRLTEISEAEHPDLVEVAARAPNAAVCLISALSYHGITTQVPSSVHLAVPRGSYHRIKLSIPVTVYRFDPKTFEDGLETHRIGGMPLKVYGVARTVVDCFKFRNKIGLDVALEALRLARQRKRVQNRDLLRYARLLRVEKPMSPYLQAIE</sequence>
<dbReference type="RefSeq" id="WP_066921314.1">
    <property type="nucleotide sequence ID" value="NZ_CP011971.1"/>
</dbReference>
<keyword evidence="3" id="KW-1185">Reference proteome</keyword>
<dbReference type="Pfam" id="PF13338">
    <property type="entry name" value="AbiEi_4"/>
    <property type="match status" value="1"/>
</dbReference>
<proteinExistence type="predicted"/>
<dbReference type="OrthoDB" id="9789781at2"/>
<dbReference type="InterPro" id="IPR025159">
    <property type="entry name" value="AbiEi_N"/>
</dbReference>
<dbReference type="PATRIC" id="fig|465721.4.peg.2443"/>
<dbReference type="AlphaFoldDB" id="A0A127FDJ5"/>
<dbReference type="EMBL" id="CP011971">
    <property type="protein sequence ID" value="AMN47705.1"/>
    <property type="molecule type" value="Genomic_DNA"/>
</dbReference>
<protein>
    <recommendedName>
        <fullName evidence="1">AbiEi antitoxin N-terminal domain-containing protein</fullName>
    </recommendedName>
</protein>